<dbReference type="Proteomes" id="UP001155220">
    <property type="component" value="Unassembled WGS sequence"/>
</dbReference>
<dbReference type="AlphaFoldDB" id="A0A9X2H8T4"/>
<evidence type="ECO:0000256" key="2">
    <source>
        <dbReference type="ARBA" id="ARBA00004370"/>
    </source>
</evidence>
<dbReference type="PRINTS" id="PR00344">
    <property type="entry name" value="BCTRLSENSOR"/>
</dbReference>
<evidence type="ECO:0000313" key="13">
    <source>
        <dbReference type="Proteomes" id="UP001155220"/>
    </source>
</evidence>
<dbReference type="InterPro" id="IPR036890">
    <property type="entry name" value="HATPase_C_sf"/>
</dbReference>
<reference evidence="12" key="1">
    <citation type="submission" date="2022-03" db="EMBL/GenBank/DDBJ databases">
        <title>Aurantimonas Liuensis sp. Nov., isolated from the hadal seawater of the Mariana Trench.</title>
        <authorList>
            <person name="Liu R."/>
        </authorList>
    </citation>
    <scope>NUCLEOTIDE SEQUENCE</scope>
    <source>
        <strain evidence="12">LRZ36</strain>
    </source>
</reference>
<gene>
    <name evidence="12" type="ORF">MJ956_12160</name>
</gene>
<feature type="domain" description="Histidine kinase" evidence="11">
    <location>
        <begin position="250"/>
        <end position="468"/>
    </location>
</feature>
<dbReference type="CDD" id="cd00082">
    <property type="entry name" value="HisKA"/>
    <property type="match status" value="1"/>
</dbReference>
<dbReference type="PROSITE" id="PS50109">
    <property type="entry name" value="HIS_KIN"/>
    <property type="match status" value="1"/>
</dbReference>
<keyword evidence="13" id="KW-1185">Reference proteome</keyword>
<comment type="subcellular location">
    <subcellularLocation>
        <location evidence="2">Membrane</location>
    </subcellularLocation>
</comment>
<keyword evidence="9 10" id="KW-0472">Membrane</keyword>
<dbReference type="SMART" id="SM00388">
    <property type="entry name" value="HisKA"/>
    <property type="match status" value="1"/>
</dbReference>
<evidence type="ECO:0000256" key="1">
    <source>
        <dbReference type="ARBA" id="ARBA00000085"/>
    </source>
</evidence>
<dbReference type="InterPro" id="IPR004358">
    <property type="entry name" value="Sig_transdc_His_kin-like_C"/>
</dbReference>
<feature type="transmembrane region" description="Helical" evidence="10">
    <location>
        <begin position="167"/>
        <end position="190"/>
    </location>
</feature>
<dbReference type="Pfam" id="PF02518">
    <property type="entry name" value="HATPase_c"/>
    <property type="match status" value="1"/>
</dbReference>
<dbReference type="EMBL" id="JALHBS010000070">
    <property type="protein sequence ID" value="MCP3055888.1"/>
    <property type="molecule type" value="Genomic_DNA"/>
</dbReference>
<dbReference type="Gene3D" id="1.10.287.130">
    <property type="match status" value="1"/>
</dbReference>
<comment type="catalytic activity">
    <reaction evidence="1">
        <text>ATP + protein L-histidine = ADP + protein N-phospho-L-histidine.</text>
        <dbReference type="EC" id="2.7.13.3"/>
    </reaction>
</comment>
<dbReference type="SMART" id="SM00387">
    <property type="entry name" value="HATPase_c"/>
    <property type="match status" value="1"/>
</dbReference>
<protein>
    <recommendedName>
        <fullName evidence="3">histidine kinase</fullName>
        <ecNumber evidence="3">2.7.13.3</ecNumber>
    </recommendedName>
</protein>
<dbReference type="InterPro" id="IPR050428">
    <property type="entry name" value="TCS_sensor_his_kinase"/>
</dbReference>
<dbReference type="Pfam" id="PF08521">
    <property type="entry name" value="2CSK_N"/>
    <property type="match status" value="1"/>
</dbReference>
<evidence type="ECO:0000256" key="10">
    <source>
        <dbReference type="SAM" id="Phobius"/>
    </source>
</evidence>
<dbReference type="Pfam" id="PF00512">
    <property type="entry name" value="HisKA"/>
    <property type="match status" value="1"/>
</dbReference>
<keyword evidence="8 10" id="KW-1133">Transmembrane helix</keyword>
<evidence type="ECO:0000256" key="5">
    <source>
        <dbReference type="ARBA" id="ARBA00022679"/>
    </source>
</evidence>
<sequence length="477" mass="51863">MSRTVENGRPYSLRRRLTIGVGFFLGLILLLLSAALWSYARAAANQTYDLLLSGAAITILERIAITPTGIEVDLAPAALDILSLAESDRVFYRILDGEGRTLTGSDDLPPPPLERDERATFYDDVYSGEPVRFVVRGRNLIGLEHPQWVGVQIGQTRLARDELQMDFFLRGMIPLAGLALASLVFVRLGIGLAMRPLLGLERDIQARKPSDLAGIKFAPPREVEGLIHAINGFMRRLDQSKDNAQTFIADVSHQLRTSLSALQSQIQLAREAPTARIAGERLTRAEEQADRTIRLTNQLLSHAMVLHRADALEHQSVDLIDVIRNLIEEVLRGNRAHSAEFGVDSEALQNRPAVIDGDPIALREALRNLVDNALRHGPENNSIQFTLAPARIGTRPALRIAVIDSGPGIPANERARVTERFYSRGHKGGSGLGLAIVAAVATSHGGRLELSEAPGGGLCATFVVPTSSMVRQGDGSP</sequence>
<dbReference type="PANTHER" id="PTHR45436:SF1">
    <property type="entry name" value="SENSOR PROTEIN QSEC"/>
    <property type="match status" value="1"/>
</dbReference>
<dbReference type="InterPro" id="IPR036097">
    <property type="entry name" value="HisK_dim/P_sf"/>
</dbReference>
<dbReference type="GO" id="GO:0005886">
    <property type="term" value="C:plasma membrane"/>
    <property type="evidence" value="ECO:0007669"/>
    <property type="project" value="TreeGrafter"/>
</dbReference>
<comment type="caution">
    <text evidence="12">The sequence shown here is derived from an EMBL/GenBank/DDBJ whole genome shotgun (WGS) entry which is preliminary data.</text>
</comment>
<dbReference type="RefSeq" id="WP_253964726.1">
    <property type="nucleotide sequence ID" value="NZ_JALHBS010000070.1"/>
</dbReference>
<evidence type="ECO:0000313" key="12">
    <source>
        <dbReference type="EMBL" id="MCP3055888.1"/>
    </source>
</evidence>
<organism evidence="12 13">
    <name type="scientific">Aurantimonas marianensis</name>
    <dbReference type="NCBI Taxonomy" id="2920428"/>
    <lineage>
        <taxon>Bacteria</taxon>
        <taxon>Pseudomonadati</taxon>
        <taxon>Pseudomonadota</taxon>
        <taxon>Alphaproteobacteria</taxon>
        <taxon>Hyphomicrobiales</taxon>
        <taxon>Aurantimonadaceae</taxon>
        <taxon>Aurantimonas</taxon>
    </lineage>
</organism>
<dbReference type="SUPFAM" id="SSF47384">
    <property type="entry name" value="Homodimeric domain of signal transducing histidine kinase"/>
    <property type="match status" value="1"/>
</dbReference>
<evidence type="ECO:0000259" key="11">
    <source>
        <dbReference type="PROSITE" id="PS50109"/>
    </source>
</evidence>
<evidence type="ECO:0000256" key="9">
    <source>
        <dbReference type="ARBA" id="ARBA00023136"/>
    </source>
</evidence>
<feature type="transmembrane region" description="Helical" evidence="10">
    <location>
        <begin position="21"/>
        <end position="40"/>
    </location>
</feature>
<dbReference type="InterPro" id="IPR005467">
    <property type="entry name" value="His_kinase_dom"/>
</dbReference>
<dbReference type="InterPro" id="IPR003594">
    <property type="entry name" value="HATPase_dom"/>
</dbReference>
<dbReference type="GO" id="GO:0000155">
    <property type="term" value="F:phosphorelay sensor kinase activity"/>
    <property type="evidence" value="ECO:0007669"/>
    <property type="project" value="InterPro"/>
</dbReference>
<evidence type="ECO:0000256" key="7">
    <source>
        <dbReference type="ARBA" id="ARBA00022777"/>
    </source>
</evidence>
<evidence type="ECO:0000256" key="3">
    <source>
        <dbReference type="ARBA" id="ARBA00012438"/>
    </source>
</evidence>
<accession>A0A9X2H8T4</accession>
<dbReference type="Gene3D" id="3.30.565.10">
    <property type="entry name" value="Histidine kinase-like ATPase, C-terminal domain"/>
    <property type="match status" value="1"/>
</dbReference>
<keyword evidence="6 10" id="KW-0812">Transmembrane</keyword>
<dbReference type="PANTHER" id="PTHR45436">
    <property type="entry name" value="SENSOR HISTIDINE KINASE YKOH"/>
    <property type="match status" value="1"/>
</dbReference>
<dbReference type="SUPFAM" id="SSF55874">
    <property type="entry name" value="ATPase domain of HSP90 chaperone/DNA topoisomerase II/histidine kinase"/>
    <property type="match status" value="1"/>
</dbReference>
<name>A0A9X2H8T4_9HYPH</name>
<keyword evidence="5" id="KW-0808">Transferase</keyword>
<evidence type="ECO:0000256" key="4">
    <source>
        <dbReference type="ARBA" id="ARBA00022553"/>
    </source>
</evidence>
<dbReference type="EC" id="2.7.13.3" evidence="3"/>
<evidence type="ECO:0000256" key="6">
    <source>
        <dbReference type="ARBA" id="ARBA00022692"/>
    </source>
</evidence>
<dbReference type="CDD" id="cd00075">
    <property type="entry name" value="HATPase"/>
    <property type="match status" value="1"/>
</dbReference>
<keyword evidence="7 12" id="KW-0418">Kinase</keyword>
<dbReference type="InterPro" id="IPR003661">
    <property type="entry name" value="HisK_dim/P_dom"/>
</dbReference>
<proteinExistence type="predicted"/>
<dbReference type="InterPro" id="IPR013727">
    <property type="entry name" value="2CSK_N"/>
</dbReference>
<keyword evidence="4" id="KW-0597">Phosphoprotein</keyword>
<evidence type="ECO:0000256" key="8">
    <source>
        <dbReference type="ARBA" id="ARBA00022989"/>
    </source>
</evidence>